<dbReference type="EMBL" id="LR796783">
    <property type="protein sequence ID" value="CAB4166657.1"/>
    <property type="molecule type" value="Genomic_DNA"/>
</dbReference>
<evidence type="ECO:0000313" key="3">
    <source>
        <dbReference type="EMBL" id="CAB4214233.1"/>
    </source>
</evidence>
<reference evidence="1" key="1">
    <citation type="submission" date="2020-04" db="EMBL/GenBank/DDBJ databases">
        <authorList>
            <person name="Chiriac C."/>
            <person name="Salcher M."/>
            <person name="Ghai R."/>
            <person name="Kavagutti S V."/>
        </authorList>
    </citation>
    <scope>NUCLEOTIDE SEQUENCE</scope>
</reference>
<dbReference type="EMBL" id="LR797411">
    <property type="protein sequence ID" value="CAB4214233.1"/>
    <property type="molecule type" value="Genomic_DNA"/>
</dbReference>
<organism evidence="1">
    <name type="scientific">uncultured Caudovirales phage</name>
    <dbReference type="NCBI Taxonomy" id="2100421"/>
    <lineage>
        <taxon>Viruses</taxon>
        <taxon>Duplodnaviria</taxon>
        <taxon>Heunggongvirae</taxon>
        <taxon>Uroviricota</taxon>
        <taxon>Caudoviricetes</taxon>
        <taxon>Peduoviridae</taxon>
        <taxon>Maltschvirus</taxon>
        <taxon>Maltschvirus maltsch</taxon>
    </lineage>
</organism>
<evidence type="ECO:0000313" key="4">
    <source>
        <dbReference type="EMBL" id="CAB4219290.1"/>
    </source>
</evidence>
<proteinExistence type="predicted"/>
<evidence type="ECO:0000313" key="1">
    <source>
        <dbReference type="EMBL" id="CAB4166657.1"/>
    </source>
</evidence>
<protein>
    <submittedName>
        <fullName evidence="1">Uncharacterized protein</fullName>
    </submittedName>
</protein>
<gene>
    <name evidence="2" type="ORF">UFOVP1100_21</name>
    <name evidence="3" type="ORF">UFOVP1461_24</name>
    <name evidence="4" type="ORF">UFOVP1612_26</name>
    <name evidence="1" type="ORF">UFOVP839_48</name>
</gene>
<sequence length="73" mass="7924">MKTLSDIKQDMSELYDAVKAGTVDLKTAGELANISGKFLKAEQLELATAVFLNAPSPRMLDHAPQLTDASHEH</sequence>
<accession>A0A6J5P647</accession>
<name>A0A6J5P647_9CAUD</name>
<evidence type="ECO:0000313" key="2">
    <source>
        <dbReference type="EMBL" id="CAB4183572.1"/>
    </source>
</evidence>
<dbReference type="EMBL" id="LR797045">
    <property type="protein sequence ID" value="CAB4183572.1"/>
    <property type="molecule type" value="Genomic_DNA"/>
</dbReference>
<dbReference type="EMBL" id="LR797476">
    <property type="protein sequence ID" value="CAB4219290.1"/>
    <property type="molecule type" value="Genomic_DNA"/>
</dbReference>